<feature type="region of interest" description="Disordered" evidence="1">
    <location>
        <begin position="152"/>
        <end position="179"/>
    </location>
</feature>
<evidence type="ECO:0000313" key="3">
    <source>
        <dbReference type="Proteomes" id="UP000290540"/>
    </source>
</evidence>
<accession>A0A4Q2V510</accession>
<organism evidence="2 3">
    <name type="scientific">Fusarium oxysporum f. sp. narcissi</name>
    <dbReference type="NCBI Taxonomy" id="451672"/>
    <lineage>
        <taxon>Eukaryota</taxon>
        <taxon>Fungi</taxon>
        <taxon>Dikarya</taxon>
        <taxon>Ascomycota</taxon>
        <taxon>Pezizomycotina</taxon>
        <taxon>Sordariomycetes</taxon>
        <taxon>Hypocreomycetidae</taxon>
        <taxon>Hypocreales</taxon>
        <taxon>Nectriaceae</taxon>
        <taxon>Fusarium</taxon>
        <taxon>Fusarium oxysporum species complex</taxon>
    </lineage>
</organism>
<feature type="compositionally biased region" description="Polar residues" evidence="1">
    <location>
        <begin position="168"/>
        <end position="177"/>
    </location>
</feature>
<reference evidence="2 3" key="1">
    <citation type="submission" date="2016-12" db="EMBL/GenBank/DDBJ databases">
        <title>Draft genome sequence of Fusarium oxysporum causing rot on Narcissus.</title>
        <authorList>
            <person name="Armitage A.D."/>
            <person name="Taylor A."/>
            <person name="Clarkson J.P."/>
            <person name="Harrison R.J."/>
            <person name="Jackson A.C."/>
        </authorList>
    </citation>
    <scope>NUCLEOTIDE SEQUENCE [LARGE SCALE GENOMIC DNA]</scope>
    <source>
        <strain evidence="2 3">N139</strain>
    </source>
</reference>
<dbReference type="AlphaFoldDB" id="A0A4Q2V510"/>
<sequence>METGAVVSYSSPDELNTVIPGCDAINAQNGEELDYSGNSDNTSTTSMALRQTIKAELAWDGESRICEADNRPQEALQISTCDEVSTFDCSPIEMPEPKSQLVPESIGSLSNDPSCIAPTASVVSLPLFPSSGPVIPYSLEPSRGHDLTISDSESMTISKAGEAPVSSPAESDMSSVSPLGADDVATIGYELDSSLAREFPSSSALEEELKKDQSPCEKLDSVVDKGAGVWFKEEADPVIRGLKRHIDSLEEEDISGIHAKVVHHGHQSSPGKIQGLKRRRNS</sequence>
<dbReference type="Proteomes" id="UP000290540">
    <property type="component" value="Unassembled WGS sequence"/>
</dbReference>
<feature type="region of interest" description="Disordered" evidence="1">
    <location>
        <begin position="260"/>
        <end position="282"/>
    </location>
</feature>
<comment type="caution">
    <text evidence="2">The sequence shown here is derived from an EMBL/GenBank/DDBJ whole genome shotgun (WGS) entry which is preliminary data.</text>
</comment>
<gene>
    <name evidence="2" type="ORF">BFJ63_vAg17735</name>
</gene>
<evidence type="ECO:0000313" key="2">
    <source>
        <dbReference type="EMBL" id="RYC79383.1"/>
    </source>
</evidence>
<dbReference type="EMBL" id="MQTW01000658">
    <property type="protein sequence ID" value="RYC79383.1"/>
    <property type="molecule type" value="Genomic_DNA"/>
</dbReference>
<evidence type="ECO:0000256" key="1">
    <source>
        <dbReference type="SAM" id="MobiDB-lite"/>
    </source>
</evidence>
<protein>
    <submittedName>
        <fullName evidence="2">Uncharacterized protein</fullName>
    </submittedName>
</protein>
<name>A0A4Q2V510_FUSOX</name>
<proteinExistence type="predicted"/>